<evidence type="ECO:0000256" key="9">
    <source>
        <dbReference type="ARBA" id="ARBA00023254"/>
    </source>
</evidence>
<evidence type="ECO:0000256" key="11">
    <source>
        <dbReference type="ARBA" id="ARBA00024776"/>
    </source>
</evidence>
<dbReference type="PANTHER" id="PTHR45629:SF7">
    <property type="entry name" value="DNA EXCISION REPAIR PROTEIN ERCC-6-RELATED"/>
    <property type="match status" value="1"/>
</dbReference>
<keyword evidence="5" id="KW-0132">Cell division</keyword>
<dbReference type="SMART" id="SM00020">
    <property type="entry name" value="Tryp_SPc"/>
    <property type="match status" value="1"/>
</dbReference>
<gene>
    <name evidence="18" type="ORF">RUM43_001767</name>
</gene>
<dbReference type="InterPro" id="IPR014001">
    <property type="entry name" value="Helicase_ATP-bd"/>
</dbReference>
<dbReference type="FunFam" id="3.40.50.10810:FF:000020">
    <property type="entry name" value="DNA repair and recombination protein RAD54B"/>
    <property type="match status" value="1"/>
</dbReference>
<evidence type="ECO:0000259" key="17">
    <source>
        <dbReference type="PROSITE" id="PS51194"/>
    </source>
</evidence>
<dbReference type="GO" id="GO:0005524">
    <property type="term" value="F:ATP binding"/>
    <property type="evidence" value="ECO:0007669"/>
    <property type="project" value="InterPro"/>
</dbReference>
<dbReference type="GO" id="GO:0004252">
    <property type="term" value="F:serine-type endopeptidase activity"/>
    <property type="evidence" value="ECO:0007669"/>
    <property type="project" value="InterPro"/>
</dbReference>
<dbReference type="Gene3D" id="2.40.10.10">
    <property type="entry name" value="Trypsin-like serine proteases"/>
    <property type="match status" value="1"/>
</dbReference>
<sequence>MRRSHAPSLKTKSTDLNVEDNVTDYKITSSFSVSNVESKRSTESVLSLFDSCDTYFEGDVFREETKSLHSSTDLNNCIPKLNVEEQTITKSNSLETDTSKIDQEVNSCPKIFNVVYGKQTKKKHKTWEGDGTLEVGSKFMTLKDSGGKVIGRAPFSKARKLEEGERMYLGSKEIELLDLADIGGANIGNENEKSSMELNEQKNEPFKGRKPKISCKRFLSPRSCYALGITLPEPNTEHQWHYNQNNLPVTPVCIEETLSKKLRPHQCEGIKFLYESIMGFRDVKQTGAILADEMGLGKTLQCITLIWTVLKQGPYGNIPLVKKVLVVAPSSLTMNWYNEFIKWLGRAKLVPYVVTPKNKPSSLRGPVMIISYEMLVRYISEVEAHKFDLLVCDEGHRLKNSNIKTTQLLNRLNCPRRIILTGTPLQNDLNEFYTLVDFVNPNVLGTPAEFRSQFAGAIVSSRQPSADECLIKKGKECAQNLKKITSKFLLRRTRDILKGYLPPRHDIVVFCRITPCQRSLYNSSIDSFFDGTNSGVCDGSTYLELITTLKKICNHPSLLKKQLGDEIPDAEVSGKVAVVVNFLQEIQMHSPKEKVVVVSNSTQTLNLLERVFQVYDYPTCRLDGSTPTLERNRLIERFNYSYSNAFVFLLSSKAGGVGLNVTGASRLILFDSDWNPATDLQAVSRIWRDGQKHPVYIYRLLTTGTIEEKIYQRQLSKIGLCDGTVDPENNKSIKISKEELKDLFFPCEYDLQDCLTHDALSCECSKEGEIPIPEIEEEERSCQLVKLSKSSLKISELFHWEHHGRSYYAWPTAMKWIFTLFIVVVSAQDISHHGKRGDNCDCMEYWSCVTRGGNPYSYCGLSESSVCCLLPSEETIESQKRPFRGKPKCGLKGYDSGRDGFADPSEWPWHVRSFVICKIAYLDKVANSEIHLNHVAIVEEPGFFYVCGGTLIDEYWVLTAAHCVDDYYQNPKLKLKVRLGEYDVTKTTENLRHEDRNVASIVVHPKFDNETLLNDIALLMLETPAKQRPHIDVVCLPKIQVGFPLQSKCVITGWGKPSEDSRYSDILKEIPVPLWNDTACEESLKREFGPGYRLSNSLICAGSQGQDACDGDGGGPLVCQKEGQWFQVGIISFGIGCGQKKSPGVYTLVPYFERWIRETVIFSKIKF</sequence>
<keyword evidence="7" id="KW-0378">Hydrolase</keyword>
<dbReference type="Pfam" id="PF00271">
    <property type="entry name" value="Helicase_C"/>
    <property type="match status" value="1"/>
</dbReference>
<dbReference type="Gene3D" id="3.40.50.10810">
    <property type="entry name" value="Tandem AAA-ATPase domain"/>
    <property type="match status" value="1"/>
</dbReference>
<dbReference type="InterPro" id="IPR038718">
    <property type="entry name" value="SNF2-like_sf"/>
</dbReference>
<dbReference type="SMART" id="SM00490">
    <property type="entry name" value="HELICc"/>
    <property type="match status" value="1"/>
</dbReference>
<protein>
    <recommendedName>
        <fullName evidence="3">DNA repair and recombination protein RAD54-like</fullName>
    </recommendedName>
    <alternativeName>
        <fullName evidence="13">Phenoloxidase-activating factor 2</fullName>
    </alternativeName>
    <alternativeName>
        <fullName evidence="14">Prophenoloxidase-activating factor II</fullName>
    </alternativeName>
    <alternativeName>
        <fullName evidence="12">Protein okra</fullName>
    </alternativeName>
</protein>
<dbReference type="CDD" id="cd00190">
    <property type="entry name" value="Tryp_SPc"/>
    <property type="match status" value="1"/>
</dbReference>
<evidence type="ECO:0000256" key="3">
    <source>
        <dbReference type="ARBA" id="ARBA00015341"/>
    </source>
</evidence>
<dbReference type="InterPro" id="IPR027417">
    <property type="entry name" value="P-loop_NTPase"/>
</dbReference>
<dbReference type="GO" id="GO:0000724">
    <property type="term" value="P:double-strand break repair via homologous recombination"/>
    <property type="evidence" value="ECO:0007669"/>
    <property type="project" value="TreeGrafter"/>
</dbReference>
<dbReference type="FunFam" id="2.40.10.10:FF:000038">
    <property type="entry name" value="Serine protease"/>
    <property type="match status" value="1"/>
</dbReference>
<dbReference type="Pfam" id="PF00089">
    <property type="entry name" value="Trypsin"/>
    <property type="match status" value="1"/>
</dbReference>
<evidence type="ECO:0000256" key="4">
    <source>
        <dbReference type="ARBA" id="ARBA00022525"/>
    </source>
</evidence>
<evidence type="ECO:0000256" key="1">
    <source>
        <dbReference type="ARBA" id="ARBA00004613"/>
    </source>
</evidence>
<keyword evidence="10" id="KW-0131">Cell cycle</keyword>
<evidence type="ECO:0000256" key="13">
    <source>
        <dbReference type="ARBA" id="ARBA00068096"/>
    </source>
</evidence>
<dbReference type="PANTHER" id="PTHR45629">
    <property type="entry name" value="SNF2/RAD54 FAMILY MEMBER"/>
    <property type="match status" value="1"/>
</dbReference>
<evidence type="ECO:0000313" key="18">
    <source>
        <dbReference type="EMBL" id="KAK6645490.1"/>
    </source>
</evidence>
<evidence type="ECO:0000259" key="16">
    <source>
        <dbReference type="PROSITE" id="PS51192"/>
    </source>
</evidence>
<dbReference type="GO" id="GO:0005634">
    <property type="term" value="C:nucleus"/>
    <property type="evidence" value="ECO:0007669"/>
    <property type="project" value="TreeGrafter"/>
</dbReference>
<evidence type="ECO:0000256" key="7">
    <source>
        <dbReference type="ARBA" id="ARBA00022801"/>
    </source>
</evidence>
<evidence type="ECO:0000256" key="2">
    <source>
        <dbReference type="ARBA" id="ARBA00011467"/>
    </source>
</evidence>
<evidence type="ECO:0000259" key="15">
    <source>
        <dbReference type="PROSITE" id="PS50240"/>
    </source>
</evidence>
<dbReference type="InterPro" id="IPR000330">
    <property type="entry name" value="SNF2_N"/>
</dbReference>
<dbReference type="GO" id="GO:0005576">
    <property type="term" value="C:extracellular region"/>
    <property type="evidence" value="ECO:0007669"/>
    <property type="project" value="UniProtKB-SubCell"/>
</dbReference>
<name>A0AAN8XRC3_POLSC</name>
<keyword evidence="6" id="KW-0498">Mitosis</keyword>
<dbReference type="PROSITE" id="PS00134">
    <property type="entry name" value="TRYPSIN_HIS"/>
    <property type="match status" value="1"/>
</dbReference>
<evidence type="ECO:0000256" key="10">
    <source>
        <dbReference type="ARBA" id="ARBA00023306"/>
    </source>
</evidence>
<dbReference type="PRINTS" id="PR00722">
    <property type="entry name" value="CHYMOTRYPSIN"/>
</dbReference>
<comment type="caution">
    <text evidence="18">The sequence shown here is derived from an EMBL/GenBank/DDBJ whole genome shotgun (WGS) entry which is preliminary data.</text>
</comment>
<keyword evidence="8" id="KW-1015">Disulfide bond</keyword>
<feature type="domain" description="Helicase C-terminal" evidence="17">
    <location>
        <begin position="578"/>
        <end position="744"/>
    </location>
</feature>
<dbReference type="CDD" id="cd18793">
    <property type="entry name" value="SF2_C_SNF"/>
    <property type="match status" value="1"/>
</dbReference>
<dbReference type="Gene3D" id="3.40.50.300">
    <property type="entry name" value="P-loop containing nucleotide triphosphate hydrolases"/>
    <property type="match status" value="1"/>
</dbReference>
<dbReference type="AlphaFoldDB" id="A0AAN8XRC3"/>
<dbReference type="CDD" id="cd18004">
    <property type="entry name" value="DEXHc_RAD54"/>
    <property type="match status" value="1"/>
</dbReference>
<evidence type="ECO:0000256" key="14">
    <source>
        <dbReference type="ARBA" id="ARBA00076468"/>
    </source>
</evidence>
<proteinExistence type="predicted"/>
<feature type="domain" description="Peptidase S1" evidence="15">
    <location>
        <begin position="894"/>
        <end position="1161"/>
    </location>
</feature>
<dbReference type="PROSITE" id="PS51194">
    <property type="entry name" value="HELICASE_CTER"/>
    <property type="match status" value="1"/>
</dbReference>
<dbReference type="InterPro" id="IPR049730">
    <property type="entry name" value="SNF2/RAD54-like_C"/>
</dbReference>
<dbReference type="InterPro" id="IPR018114">
    <property type="entry name" value="TRYPSIN_HIS"/>
</dbReference>
<dbReference type="InterPro" id="IPR001314">
    <property type="entry name" value="Peptidase_S1A"/>
</dbReference>
<evidence type="ECO:0000256" key="5">
    <source>
        <dbReference type="ARBA" id="ARBA00022618"/>
    </source>
</evidence>
<evidence type="ECO:0000256" key="8">
    <source>
        <dbReference type="ARBA" id="ARBA00023157"/>
    </source>
</evidence>
<dbReference type="GO" id="GO:0051301">
    <property type="term" value="P:cell division"/>
    <property type="evidence" value="ECO:0007669"/>
    <property type="project" value="UniProtKB-KW"/>
</dbReference>
<dbReference type="Proteomes" id="UP001372834">
    <property type="component" value="Unassembled WGS sequence"/>
</dbReference>
<dbReference type="GO" id="GO:0015616">
    <property type="term" value="F:DNA translocase activity"/>
    <property type="evidence" value="ECO:0007669"/>
    <property type="project" value="TreeGrafter"/>
</dbReference>
<dbReference type="SUPFAM" id="SSF50494">
    <property type="entry name" value="Trypsin-like serine proteases"/>
    <property type="match status" value="1"/>
</dbReference>
<dbReference type="SMART" id="SM00487">
    <property type="entry name" value="DEXDc"/>
    <property type="match status" value="1"/>
</dbReference>
<accession>A0AAN8XRC3</accession>
<dbReference type="SUPFAM" id="SSF52540">
    <property type="entry name" value="P-loop containing nucleoside triphosphate hydrolases"/>
    <property type="match status" value="2"/>
</dbReference>
<dbReference type="PROSITE" id="PS51192">
    <property type="entry name" value="HELICASE_ATP_BIND_1"/>
    <property type="match status" value="1"/>
</dbReference>
<dbReference type="InterPro" id="IPR001254">
    <property type="entry name" value="Trypsin_dom"/>
</dbReference>
<dbReference type="InterPro" id="IPR001650">
    <property type="entry name" value="Helicase_C-like"/>
</dbReference>
<evidence type="ECO:0000313" key="19">
    <source>
        <dbReference type="Proteomes" id="UP001372834"/>
    </source>
</evidence>
<evidence type="ECO:0000256" key="12">
    <source>
        <dbReference type="ARBA" id="ARBA00029956"/>
    </source>
</evidence>
<dbReference type="Pfam" id="PF00176">
    <property type="entry name" value="SNF2-rel_dom"/>
    <property type="match status" value="1"/>
</dbReference>
<evidence type="ECO:0000256" key="6">
    <source>
        <dbReference type="ARBA" id="ARBA00022776"/>
    </source>
</evidence>
<dbReference type="GO" id="GO:0006508">
    <property type="term" value="P:proteolysis"/>
    <property type="evidence" value="ECO:0007669"/>
    <property type="project" value="InterPro"/>
</dbReference>
<dbReference type="InterPro" id="IPR043504">
    <property type="entry name" value="Peptidase_S1_PA_chymotrypsin"/>
</dbReference>
<keyword evidence="9" id="KW-0469">Meiosis</keyword>
<keyword evidence="4" id="KW-0964">Secreted</keyword>
<reference evidence="18 19" key="1">
    <citation type="submission" date="2023-10" db="EMBL/GenBank/DDBJ databases">
        <title>Genomes of two closely related lineages of the louse Polyplax serrata with different host specificities.</title>
        <authorList>
            <person name="Martinu J."/>
            <person name="Tarabai H."/>
            <person name="Stefka J."/>
            <person name="Hypsa V."/>
        </authorList>
    </citation>
    <scope>NUCLEOTIDE SEQUENCE [LARGE SCALE GENOMIC DNA]</scope>
    <source>
        <strain evidence="18">HR10_N</strain>
    </source>
</reference>
<dbReference type="EMBL" id="JAWJWE010000001">
    <property type="protein sequence ID" value="KAK6645490.1"/>
    <property type="molecule type" value="Genomic_DNA"/>
</dbReference>
<dbReference type="Gene3D" id="1.20.120.850">
    <property type="entry name" value="SWI2/SNF2 ATPases, N-terminal domain"/>
    <property type="match status" value="1"/>
</dbReference>
<comment type="subunit">
    <text evidence="2">Interacts (via N-terminus) with spn-A/Rad51.</text>
</comment>
<dbReference type="InterPro" id="IPR050496">
    <property type="entry name" value="SNF2_RAD54_helicase_repair"/>
</dbReference>
<dbReference type="InterPro" id="IPR009003">
    <property type="entry name" value="Peptidase_S1_PA"/>
</dbReference>
<dbReference type="PROSITE" id="PS50240">
    <property type="entry name" value="TRYPSIN_DOM"/>
    <property type="match status" value="1"/>
</dbReference>
<comment type="function">
    <text evidence="11">Involved in mitotic DNA repair and meiotic recombination. Functions in the recombinational DNA repair pathway. Essential for interhomolog gene conversion (GC), but may have a less important role in intersister GC than spn-A/Rad51. In the presence of DNA, spn-A/Rad51 enhances the ATPase activity of okr/Rad54.</text>
</comment>
<dbReference type="GO" id="GO:0007131">
    <property type="term" value="P:reciprocal meiotic recombination"/>
    <property type="evidence" value="ECO:0007669"/>
    <property type="project" value="TreeGrafter"/>
</dbReference>
<feature type="domain" description="Helicase ATP-binding" evidence="16">
    <location>
        <begin position="279"/>
        <end position="442"/>
    </location>
</feature>
<organism evidence="18 19">
    <name type="scientific">Polyplax serrata</name>
    <name type="common">Common mouse louse</name>
    <dbReference type="NCBI Taxonomy" id="468196"/>
    <lineage>
        <taxon>Eukaryota</taxon>
        <taxon>Metazoa</taxon>
        <taxon>Ecdysozoa</taxon>
        <taxon>Arthropoda</taxon>
        <taxon>Hexapoda</taxon>
        <taxon>Insecta</taxon>
        <taxon>Pterygota</taxon>
        <taxon>Neoptera</taxon>
        <taxon>Paraneoptera</taxon>
        <taxon>Psocodea</taxon>
        <taxon>Troctomorpha</taxon>
        <taxon>Phthiraptera</taxon>
        <taxon>Anoplura</taxon>
        <taxon>Polyplacidae</taxon>
        <taxon>Polyplax</taxon>
    </lineage>
</organism>
<comment type="subcellular location">
    <subcellularLocation>
        <location evidence="1">Secreted</location>
    </subcellularLocation>
</comment>